<dbReference type="OrthoDB" id="2587563at2759"/>
<gene>
    <name evidence="2" type="ORF">VHUM_01899</name>
</gene>
<reference evidence="2 3" key="1">
    <citation type="journal article" date="2019" name="PLoS Genet.">
        <title>Convergent evolution of linked mating-type loci in basidiomycete fungi.</title>
        <authorList>
            <person name="Sun S."/>
            <person name="Coelho M.A."/>
            <person name="Heitman J."/>
            <person name="Nowrousian M."/>
        </authorList>
    </citation>
    <scope>NUCLEOTIDE SEQUENCE [LARGE SCALE GENOMIC DNA]</scope>
    <source>
        <strain evidence="2 3">CBS 4282</strain>
    </source>
</reference>
<evidence type="ECO:0000256" key="1">
    <source>
        <dbReference type="SAM" id="MobiDB-lite"/>
    </source>
</evidence>
<protein>
    <recommendedName>
        <fullName evidence="4">RNA polymerase II elongation factor ELL N-terminal domain-containing protein</fullName>
    </recommendedName>
</protein>
<proteinExistence type="predicted"/>
<keyword evidence="3" id="KW-1185">Reference proteome</keyword>
<organism evidence="2 3">
    <name type="scientific">Vanrija humicola</name>
    <name type="common">Yeast</name>
    <name type="synonym">Cryptococcus humicola</name>
    <dbReference type="NCBI Taxonomy" id="5417"/>
    <lineage>
        <taxon>Eukaryota</taxon>
        <taxon>Fungi</taxon>
        <taxon>Dikarya</taxon>
        <taxon>Basidiomycota</taxon>
        <taxon>Agaricomycotina</taxon>
        <taxon>Tremellomycetes</taxon>
        <taxon>Trichosporonales</taxon>
        <taxon>Trichosporonaceae</taxon>
        <taxon>Vanrija</taxon>
    </lineage>
</organism>
<evidence type="ECO:0000313" key="3">
    <source>
        <dbReference type="Proteomes" id="UP000473826"/>
    </source>
</evidence>
<dbReference type="SUPFAM" id="SSF46785">
    <property type="entry name" value="Winged helix' DNA-binding domain"/>
    <property type="match status" value="1"/>
</dbReference>
<dbReference type="Gene3D" id="1.10.10.2670">
    <property type="entry name" value="E3 ubiquitin-protein ligase"/>
    <property type="match status" value="1"/>
</dbReference>
<dbReference type="AlphaFoldDB" id="A0A7D8V715"/>
<feature type="compositionally biased region" description="Basic and acidic residues" evidence="1">
    <location>
        <begin position="310"/>
        <end position="325"/>
    </location>
</feature>
<comment type="caution">
    <text evidence="2">The sequence shown here is derived from an EMBL/GenBank/DDBJ whole genome shotgun (WGS) entry which is preliminary data.</text>
</comment>
<feature type="compositionally biased region" description="Basic and acidic residues" evidence="1">
    <location>
        <begin position="385"/>
        <end position="395"/>
    </location>
</feature>
<name>A0A7D8V715_VANHU</name>
<evidence type="ECO:0008006" key="4">
    <source>
        <dbReference type="Google" id="ProtNLM"/>
    </source>
</evidence>
<dbReference type="Proteomes" id="UP000473826">
    <property type="component" value="Unassembled WGS sequence"/>
</dbReference>
<feature type="compositionally biased region" description="Polar residues" evidence="1">
    <location>
        <begin position="363"/>
        <end position="384"/>
    </location>
</feature>
<feature type="compositionally biased region" description="Basic and acidic residues" evidence="1">
    <location>
        <begin position="525"/>
        <end position="544"/>
    </location>
</feature>
<feature type="compositionally biased region" description="Polar residues" evidence="1">
    <location>
        <begin position="120"/>
        <end position="134"/>
    </location>
</feature>
<feature type="region of interest" description="Disordered" evidence="1">
    <location>
        <begin position="104"/>
        <end position="136"/>
    </location>
</feature>
<sequence length="620" mass="66665">MPLPGGTIPLTPSEPGAVPPPAFLVKFPEDTWNKLAAAASSGADVSFTVDEDGLSINLPGQNPLFMPVAGTSSTELYQFEGPSLVPVGTATARLQIPINAAAAGRALDRQRQERAERATGRSQASTPTPRSTYTPAPAPVAAVQAMAMARTQSGPAATTLPAAPVASNAATERIPLKTRVVQLLAVGPQTWEEILARTGGEAADVERITKIDGTKTDGPEGVWTLKPQQYAKIKIADWTYTREEKVTVIALARKAFDELNLPSDAYEREDLARKERDALSAGASSSASSQPTTPPDPVPPKVQKQLSPPKRPDSRTESRAERHDSPAPSGAAKKPAAKDKERTKVGKQIAKMRTEMAAKRASSLPNSKSADGTASPRLPSQNLNNHDDKAPEKAKAKAAAAAEKPASQDNGVKRKRPEDDKRPPLKRRGSKRDYTSSEDSDDEDDRRGRARTPVSANSSNGKAKPVNGNDRRRKSPSYTSSDDDEPSKAKKKARPSERADSTSPNDSSRALPKFKRKVPPAPLDLDGKVKGGDRGDRGERDDRGTASPSAKSLQRRYDELYPKYEKLTAYLSNVYHAAERVREGSPVALTANEDVAAKVAQWEELHRDLDKIRRHLGGGA</sequence>
<feature type="compositionally biased region" description="Basic and acidic residues" evidence="1">
    <location>
        <begin position="106"/>
        <end position="119"/>
    </location>
</feature>
<dbReference type="EMBL" id="QKWK01000004">
    <property type="protein sequence ID" value="TXT11148.1"/>
    <property type="molecule type" value="Genomic_DNA"/>
</dbReference>
<evidence type="ECO:0000313" key="2">
    <source>
        <dbReference type="EMBL" id="TXT11148.1"/>
    </source>
</evidence>
<accession>A0A7D8V715</accession>
<feature type="region of interest" description="Disordered" evidence="1">
    <location>
        <begin position="272"/>
        <end position="557"/>
    </location>
</feature>
<dbReference type="InterPro" id="IPR036390">
    <property type="entry name" value="WH_DNA-bd_sf"/>
</dbReference>
<feature type="compositionally biased region" description="Low complexity" evidence="1">
    <location>
        <begin position="279"/>
        <end position="291"/>
    </location>
</feature>
<dbReference type="InterPro" id="IPR042065">
    <property type="entry name" value="E3_ELL-like"/>
</dbReference>